<dbReference type="EMBL" id="CAEZYQ010000016">
    <property type="protein sequence ID" value="CAB4753576.1"/>
    <property type="molecule type" value="Genomic_DNA"/>
</dbReference>
<evidence type="ECO:0000313" key="2">
    <source>
        <dbReference type="EMBL" id="CAB4753576.1"/>
    </source>
</evidence>
<dbReference type="PANTHER" id="PTHR33371">
    <property type="entry name" value="INTERMEMBRANE PHOSPHOLIPID TRANSPORT SYSTEM BINDING PROTEIN MLAD-RELATED"/>
    <property type="match status" value="1"/>
</dbReference>
<dbReference type="Pfam" id="PF02470">
    <property type="entry name" value="MlaD"/>
    <property type="match status" value="1"/>
</dbReference>
<reference evidence="2" key="1">
    <citation type="submission" date="2020-05" db="EMBL/GenBank/DDBJ databases">
        <authorList>
            <person name="Chiriac C."/>
            <person name="Salcher M."/>
            <person name="Ghai R."/>
            <person name="Kavagutti S V."/>
        </authorList>
    </citation>
    <scope>NUCLEOTIDE SEQUENCE</scope>
</reference>
<sequence length="430" mass="45921">MAIRRQFRGMSTTRIGAVAAVLCLLAGTLLFFKTPIMVALRGGDTVVVDFARDYKVRPNVSRVKVAGVPVGVLTEIEQHGDGARMTLKVDDGITEILGSDPSAAIRPTTILGGNYFIELTPGGDRGQALEGAIPVERTSVPVELDATIGMLNKPARAAISKDVELIDETFSGPATPALREFVQSVPPSLQSSARLLSAVAGTKPDEDLTRAITGLQSVSRQLTAEQGALADSLEGLDTFSRTLARQSTAISTTVARGPETLRRTRSGLEDLAGVLDEVRTTSTAALPSVRSLSSLLRSSPEDVRTLRPVVADLRPLMQDLDPTAREAVPAARRLQTLVEDVRSPVIDRVNGTILRTLNSPVAGKDSPLGYEQIAYMFTILNLNSMTTDSNGAMINFQPGPGPDTLTEFVTPAKLMQSWRDLVASSMGFSR</sequence>
<dbReference type="InterPro" id="IPR003399">
    <property type="entry name" value="Mce/MlaD"/>
</dbReference>
<dbReference type="InterPro" id="IPR052336">
    <property type="entry name" value="MlaD_Phospholipid_Transporter"/>
</dbReference>
<organism evidence="2">
    <name type="scientific">freshwater metagenome</name>
    <dbReference type="NCBI Taxonomy" id="449393"/>
    <lineage>
        <taxon>unclassified sequences</taxon>
        <taxon>metagenomes</taxon>
        <taxon>ecological metagenomes</taxon>
    </lineage>
</organism>
<accession>A0A6J6U2A2</accession>
<gene>
    <name evidence="2" type="ORF">UFOPK2761_02137</name>
</gene>
<feature type="domain" description="Mce/MlaD" evidence="1">
    <location>
        <begin position="43"/>
        <end position="122"/>
    </location>
</feature>
<dbReference type="AlphaFoldDB" id="A0A6J6U2A2"/>
<proteinExistence type="predicted"/>
<evidence type="ECO:0000259" key="1">
    <source>
        <dbReference type="Pfam" id="PF02470"/>
    </source>
</evidence>
<dbReference type="PANTHER" id="PTHR33371:SF4">
    <property type="entry name" value="INTERMEMBRANE PHOSPHOLIPID TRANSPORT SYSTEM BINDING PROTEIN MLAD"/>
    <property type="match status" value="1"/>
</dbReference>
<protein>
    <submittedName>
        <fullName evidence="2">Unannotated protein</fullName>
    </submittedName>
</protein>
<name>A0A6J6U2A2_9ZZZZ</name>